<dbReference type="Pfam" id="PF09534">
    <property type="entry name" value="Trp_oprn_chp"/>
    <property type="match status" value="1"/>
</dbReference>
<feature type="transmembrane region" description="Helical" evidence="2">
    <location>
        <begin position="77"/>
        <end position="99"/>
    </location>
</feature>
<proteinExistence type="predicted"/>
<dbReference type="AlphaFoldDB" id="A0A6I4P1N9"/>
<dbReference type="InterPro" id="IPR019051">
    <property type="entry name" value="Trp_biosyn_TM_oprn/chp"/>
</dbReference>
<dbReference type="Proteomes" id="UP000438182">
    <property type="component" value="Unassembled WGS sequence"/>
</dbReference>
<feature type="region of interest" description="Disordered" evidence="1">
    <location>
        <begin position="172"/>
        <end position="196"/>
    </location>
</feature>
<accession>A0A6I4P1N9</accession>
<keyword evidence="2" id="KW-1133">Transmembrane helix</keyword>
<gene>
    <name evidence="3" type="ORF">GB864_00505</name>
</gene>
<organism evidence="3 4">
    <name type="scientific">Agromyces seonyuensis</name>
    <dbReference type="NCBI Taxonomy" id="2662446"/>
    <lineage>
        <taxon>Bacteria</taxon>
        <taxon>Bacillati</taxon>
        <taxon>Actinomycetota</taxon>
        <taxon>Actinomycetes</taxon>
        <taxon>Micrococcales</taxon>
        <taxon>Microbacteriaceae</taxon>
        <taxon>Agromyces</taxon>
    </lineage>
</organism>
<evidence type="ECO:0000256" key="1">
    <source>
        <dbReference type="SAM" id="MobiDB-lite"/>
    </source>
</evidence>
<feature type="transmembrane region" description="Helical" evidence="2">
    <location>
        <begin position="49"/>
        <end position="70"/>
    </location>
</feature>
<evidence type="ECO:0000313" key="4">
    <source>
        <dbReference type="Proteomes" id="UP000438182"/>
    </source>
</evidence>
<keyword evidence="2" id="KW-0472">Membrane</keyword>
<feature type="transmembrane region" description="Helical" evidence="2">
    <location>
        <begin position="131"/>
        <end position="153"/>
    </location>
</feature>
<protein>
    <submittedName>
        <fullName evidence="3">Peptidase</fullName>
    </submittedName>
</protein>
<evidence type="ECO:0000256" key="2">
    <source>
        <dbReference type="SAM" id="Phobius"/>
    </source>
</evidence>
<name>A0A6I4P1N9_9MICO</name>
<keyword evidence="4" id="KW-1185">Reference proteome</keyword>
<reference evidence="3 4" key="1">
    <citation type="submission" date="2019-12" db="EMBL/GenBank/DDBJ databases">
        <authorList>
            <person name="Kim Y.S."/>
        </authorList>
    </citation>
    <scope>NUCLEOTIDE SEQUENCE [LARGE SCALE GENOMIC DNA]</scope>
    <source>
        <strain evidence="3 4">MMS17-SY077</strain>
    </source>
</reference>
<dbReference type="EMBL" id="WSTA01000001">
    <property type="protein sequence ID" value="MWB97044.1"/>
    <property type="molecule type" value="Genomic_DNA"/>
</dbReference>
<comment type="caution">
    <text evidence="3">The sequence shown here is derived from an EMBL/GenBank/DDBJ whole genome shotgun (WGS) entry which is preliminary data.</text>
</comment>
<evidence type="ECO:0000313" key="3">
    <source>
        <dbReference type="EMBL" id="MWB97044.1"/>
    </source>
</evidence>
<keyword evidence="2" id="KW-0812">Transmembrane</keyword>
<sequence length="196" mass="20062">MMRRAKSTSIIATLLGAGLGFLAWSQTWFTIELVPGAWSETTHAVAGEVASPALAALSLTGLALAAALGIAGPGIRVVLAVLEALLGACMVLASALSLADPLGSVARVVTDATGVAGSGTAELVDSLAPTFWPIVGIFAGAVLVAVGVFVLVTSKRWPAASRKYRAVRLEGERPAGNARDRAVDDWDELTRGDDPT</sequence>